<accession>A0A081BNH2</accession>
<reference evidence="2" key="1">
    <citation type="journal article" date="2015" name="PeerJ">
        <title>First genomic representation of candidate bacterial phylum KSB3 points to enhanced environmental sensing as a trigger of wastewater bulking.</title>
        <authorList>
            <person name="Sekiguchi Y."/>
            <person name="Ohashi A."/>
            <person name="Parks D.H."/>
            <person name="Yamauchi T."/>
            <person name="Tyson G.W."/>
            <person name="Hugenholtz P."/>
        </authorList>
    </citation>
    <scope>NUCLEOTIDE SEQUENCE [LARGE SCALE GENOMIC DNA]</scope>
</reference>
<proteinExistence type="predicted"/>
<evidence type="ECO:0000256" key="1">
    <source>
        <dbReference type="SAM" id="Phobius"/>
    </source>
</evidence>
<dbReference type="STRING" id="1499966.U14_03184"/>
<protein>
    <submittedName>
        <fullName evidence="2">Uncharacterized protein</fullName>
    </submittedName>
</protein>
<sequence>MSHSIFDLIAGGLSQYWFEATVSAGLVGSGWIVGVWRARRQWAQKTFFEQINISLNMFHDGTLLIRTLAEKPLAQVFPNAVAIANILQAIKKTTETNPLVPLSEQDFWPVLNCVLNVISEKFSDGYLRKDLGYPLKTAEYLICLTCERSPEMRTNKIRAMVVKKAALLNLPQQEPRYEQPSHRIRFRTLQQLAGLYQENPRQFLDIELSL</sequence>
<name>A0A081BNH2_9BACT</name>
<organism evidence="2">
    <name type="scientific">Candidatus Moduliflexus flocculans</name>
    <dbReference type="NCBI Taxonomy" id="1499966"/>
    <lineage>
        <taxon>Bacteria</taxon>
        <taxon>Candidatus Moduliflexota</taxon>
        <taxon>Candidatus Moduliflexia</taxon>
        <taxon>Candidatus Moduliflexales</taxon>
        <taxon>Candidatus Moduliflexaceae</taxon>
    </lineage>
</organism>
<dbReference type="EMBL" id="DF820458">
    <property type="protein sequence ID" value="GAK51938.1"/>
    <property type="molecule type" value="Genomic_DNA"/>
</dbReference>
<gene>
    <name evidence="2" type="ORF">U14_03184</name>
</gene>
<evidence type="ECO:0000313" key="3">
    <source>
        <dbReference type="Proteomes" id="UP000030700"/>
    </source>
</evidence>
<keyword evidence="1" id="KW-0812">Transmembrane</keyword>
<feature type="transmembrane region" description="Helical" evidence="1">
    <location>
        <begin position="16"/>
        <end position="36"/>
    </location>
</feature>
<dbReference type="HOGENOM" id="CLU_1298806_0_0_0"/>
<keyword evidence="1" id="KW-0472">Membrane</keyword>
<keyword evidence="1" id="KW-1133">Transmembrane helix</keyword>
<dbReference type="AlphaFoldDB" id="A0A081BNH2"/>
<keyword evidence="3" id="KW-1185">Reference proteome</keyword>
<dbReference type="Proteomes" id="UP000030700">
    <property type="component" value="Unassembled WGS sequence"/>
</dbReference>
<evidence type="ECO:0000313" key="2">
    <source>
        <dbReference type="EMBL" id="GAK51938.1"/>
    </source>
</evidence>